<dbReference type="EMBL" id="JASPKY010000465">
    <property type="protein sequence ID" value="KAK9695985.1"/>
    <property type="molecule type" value="Genomic_DNA"/>
</dbReference>
<name>A0AAW1IZW7_POPJA</name>
<evidence type="ECO:0000313" key="2">
    <source>
        <dbReference type="Proteomes" id="UP001458880"/>
    </source>
</evidence>
<accession>A0AAW1IZW7</accession>
<protein>
    <submittedName>
        <fullName evidence="1">Uncharacterized protein</fullName>
    </submittedName>
</protein>
<evidence type="ECO:0000313" key="1">
    <source>
        <dbReference type="EMBL" id="KAK9695985.1"/>
    </source>
</evidence>
<dbReference type="AlphaFoldDB" id="A0AAW1IZW7"/>
<comment type="caution">
    <text evidence="1">The sequence shown here is derived from an EMBL/GenBank/DDBJ whole genome shotgun (WGS) entry which is preliminary data.</text>
</comment>
<keyword evidence="2" id="KW-1185">Reference proteome</keyword>
<reference evidence="1 2" key="1">
    <citation type="journal article" date="2024" name="BMC Genomics">
        <title>De novo assembly and annotation of Popillia japonica's genome with initial clues to its potential as an invasive pest.</title>
        <authorList>
            <person name="Cucini C."/>
            <person name="Boschi S."/>
            <person name="Funari R."/>
            <person name="Cardaioli E."/>
            <person name="Iannotti N."/>
            <person name="Marturano G."/>
            <person name="Paoli F."/>
            <person name="Bruttini M."/>
            <person name="Carapelli A."/>
            <person name="Frati F."/>
            <person name="Nardi F."/>
        </authorList>
    </citation>
    <scope>NUCLEOTIDE SEQUENCE [LARGE SCALE GENOMIC DNA]</scope>
    <source>
        <strain evidence="1">DMR45628</strain>
    </source>
</reference>
<dbReference type="Proteomes" id="UP001458880">
    <property type="component" value="Unassembled WGS sequence"/>
</dbReference>
<gene>
    <name evidence="1" type="ORF">QE152_g32208</name>
</gene>
<proteinExistence type="predicted"/>
<sequence length="76" mass="8835">MRKRRPLRGYPGSDRCTAKTLSKFELHGVGKRELIRVVTKLYKRRNVSGKEYENVIVDGIGMDSEIKKKIMFLSCF</sequence>
<organism evidence="1 2">
    <name type="scientific">Popillia japonica</name>
    <name type="common">Japanese beetle</name>
    <dbReference type="NCBI Taxonomy" id="7064"/>
    <lineage>
        <taxon>Eukaryota</taxon>
        <taxon>Metazoa</taxon>
        <taxon>Ecdysozoa</taxon>
        <taxon>Arthropoda</taxon>
        <taxon>Hexapoda</taxon>
        <taxon>Insecta</taxon>
        <taxon>Pterygota</taxon>
        <taxon>Neoptera</taxon>
        <taxon>Endopterygota</taxon>
        <taxon>Coleoptera</taxon>
        <taxon>Polyphaga</taxon>
        <taxon>Scarabaeiformia</taxon>
        <taxon>Scarabaeidae</taxon>
        <taxon>Rutelinae</taxon>
        <taxon>Popillia</taxon>
    </lineage>
</organism>